<proteinExistence type="predicted"/>
<feature type="transmembrane region" description="Helical" evidence="1">
    <location>
        <begin position="74"/>
        <end position="95"/>
    </location>
</feature>
<reference evidence="2" key="1">
    <citation type="submission" date="2020-05" db="EMBL/GenBank/DDBJ databases">
        <authorList>
            <person name="Chiriac C."/>
            <person name="Salcher M."/>
            <person name="Ghai R."/>
            <person name="Kavagutti S V."/>
        </authorList>
    </citation>
    <scope>NUCLEOTIDE SEQUENCE</scope>
</reference>
<name>A0A6J6JU39_9ZZZZ</name>
<keyword evidence="1" id="KW-1133">Transmembrane helix</keyword>
<dbReference type="Pfam" id="PF04134">
    <property type="entry name" value="DCC1-like"/>
    <property type="match status" value="1"/>
</dbReference>
<sequence length="117" mass="13203">MAAGVVVYDGDCGICEAASRFIRRHISQVDVMSHREYGVSSLESVWFVTFNGRYEGADAVSRILRLSEKRVLRMSGIVITLPVIRIVARIVYFIIAKNRRRISRLFGLKACSVPQAR</sequence>
<accession>A0A6J6JU39</accession>
<organism evidence="2">
    <name type="scientific">freshwater metagenome</name>
    <dbReference type="NCBI Taxonomy" id="449393"/>
    <lineage>
        <taxon>unclassified sequences</taxon>
        <taxon>metagenomes</taxon>
        <taxon>ecological metagenomes</taxon>
    </lineage>
</organism>
<dbReference type="EMBL" id="CAEZVQ010000118">
    <property type="protein sequence ID" value="CAB4639774.1"/>
    <property type="molecule type" value="Genomic_DNA"/>
</dbReference>
<protein>
    <submittedName>
        <fullName evidence="2">Unannotated protein</fullName>
    </submittedName>
</protein>
<dbReference type="GO" id="GO:0015035">
    <property type="term" value="F:protein-disulfide reductase activity"/>
    <property type="evidence" value="ECO:0007669"/>
    <property type="project" value="InterPro"/>
</dbReference>
<gene>
    <name evidence="2" type="ORF">UFOPK2086_00879</name>
</gene>
<keyword evidence="1" id="KW-0472">Membrane</keyword>
<dbReference type="InterPro" id="IPR007263">
    <property type="entry name" value="DCC1-like"/>
</dbReference>
<dbReference type="AlphaFoldDB" id="A0A6J6JU39"/>
<keyword evidence="1" id="KW-0812">Transmembrane</keyword>
<evidence type="ECO:0000313" key="2">
    <source>
        <dbReference type="EMBL" id="CAB4639774.1"/>
    </source>
</evidence>
<evidence type="ECO:0000256" key="1">
    <source>
        <dbReference type="SAM" id="Phobius"/>
    </source>
</evidence>